<organism evidence="2 3">
    <name type="scientific">Sesamum alatum</name>
    <dbReference type="NCBI Taxonomy" id="300844"/>
    <lineage>
        <taxon>Eukaryota</taxon>
        <taxon>Viridiplantae</taxon>
        <taxon>Streptophyta</taxon>
        <taxon>Embryophyta</taxon>
        <taxon>Tracheophyta</taxon>
        <taxon>Spermatophyta</taxon>
        <taxon>Magnoliopsida</taxon>
        <taxon>eudicotyledons</taxon>
        <taxon>Gunneridae</taxon>
        <taxon>Pentapetalae</taxon>
        <taxon>asterids</taxon>
        <taxon>lamiids</taxon>
        <taxon>Lamiales</taxon>
        <taxon>Pedaliaceae</taxon>
        <taxon>Sesamum</taxon>
    </lineage>
</organism>
<evidence type="ECO:0000313" key="3">
    <source>
        <dbReference type="Proteomes" id="UP001293254"/>
    </source>
</evidence>
<dbReference type="Proteomes" id="UP001293254">
    <property type="component" value="Unassembled WGS sequence"/>
</dbReference>
<gene>
    <name evidence="2" type="ORF">Salat_2423800</name>
</gene>
<accession>A0AAE2CFC5</accession>
<keyword evidence="1" id="KW-0472">Membrane</keyword>
<reference evidence="2" key="1">
    <citation type="submission" date="2020-06" db="EMBL/GenBank/DDBJ databases">
        <authorList>
            <person name="Li T."/>
            <person name="Hu X."/>
            <person name="Zhang T."/>
            <person name="Song X."/>
            <person name="Zhang H."/>
            <person name="Dai N."/>
            <person name="Sheng W."/>
            <person name="Hou X."/>
            <person name="Wei L."/>
        </authorList>
    </citation>
    <scope>NUCLEOTIDE SEQUENCE</scope>
    <source>
        <strain evidence="2">3651</strain>
        <tissue evidence="2">Leaf</tissue>
    </source>
</reference>
<evidence type="ECO:0000313" key="2">
    <source>
        <dbReference type="EMBL" id="KAK4420109.1"/>
    </source>
</evidence>
<comment type="caution">
    <text evidence="2">The sequence shown here is derived from an EMBL/GenBank/DDBJ whole genome shotgun (WGS) entry which is preliminary data.</text>
</comment>
<sequence>MESTLCAYAYVDKSLLFVHHGLTQILTVVPEVVLVMGERIVVFSSGLIHPCVVGQMTLYLVFLNRLNNQDKQLKEYRQKLRVLEARDDDMMLYRLCGIVGSVITLVLLILYVRATI</sequence>
<evidence type="ECO:0000256" key="1">
    <source>
        <dbReference type="SAM" id="Phobius"/>
    </source>
</evidence>
<proteinExistence type="predicted"/>
<dbReference type="EMBL" id="JACGWO010000009">
    <property type="protein sequence ID" value="KAK4420109.1"/>
    <property type="molecule type" value="Genomic_DNA"/>
</dbReference>
<reference evidence="2" key="2">
    <citation type="journal article" date="2024" name="Plant">
        <title>Genomic evolution and insights into agronomic trait innovations of Sesamum species.</title>
        <authorList>
            <person name="Miao H."/>
            <person name="Wang L."/>
            <person name="Qu L."/>
            <person name="Liu H."/>
            <person name="Sun Y."/>
            <person name="Le M."/>
            <person name="Wang Q."/>
            <person name="Wei S."/>
            <person name="Zheng Y."/>
            <person name="Lin W."/>
            <person name="Duan Y."/>
            <person name="Cao H."/>
            <person name="Xiong S."/>
            <person name="Wang X."/>
            <person name="Wei L."/>
            <person name="Li C."/>
            <person name="Ma Q."/>
            <person name="Ju M."/>
            <person name="Zhao R."/>
            <person name="Li G."/>
            <person name="Mu C."/>
            <person name="Tian Q."/>
            <person name="Mei H."/>
            <person name="Zhang T."/>
            <person name="Gao T."/>
            <person name="Zhang H."/>
        </authorList>
    </citation>
    <scope>NUCLEOTIDE SEQUENCE</scope>
    <source>
        <strain evidence="2">3651</strain>
    </source>
</reference>
<keyword evidence="1" id="KW-0812">Transmembrane</keyword>
<dbReference type="AlphaFoldDB" id="A0AAE2CFC5"/>
<feature type="transmembrane region" description="Helical" evidence="1">
    <location>
        <begin position="91"/>
        <end position="112"/>
    </location>
</feature>
<name>A0AAE2CFC5_9LAMI</name>
<keyword evidence="3" id="KW-1185">Reference proteome</keyword>
<keyword evidence="1" id="KW-1133">Transmembrane helix</keyword>
<feature type="non-terminal residue" evidence="2">
    <location>
        <position position="1"/>
    </location>
</feature>
<protein>
    <submittedName>
        <fullName evidence="2">Uncharacterized protein</fullName>
    </submittedName>
</protein>
<feature type="transmembrane region" description="Helical" evidence="1">
    <location>
        <begin position="40"/>
        <end position="62"/>
    </location>
</feature>